<dbReference type="EMBL" id="JAUSTF010000004">
    <property type="protein sequence ID" value="MDQ0180963.1"/>
    <property type="molecule type" value="Genomic_DNA"/>
</dbReference>
<keyword evidence="2" id="KW-1133">Transmembrane helix</keyword>
<dbReference type="AlphaFoldDB" id="A0AAW8DIG4"/>
<protein>
    <recommendedName>
        <fullName evidence="7">DUF2510 domain-containing protein</fullName>
    </recommendedName>
</protein>
<gene>
    <name evidence="3" type="ORF">J2S90_001563</name>
    <name evidence="4" type="ORF">J2S93_002390</name>
</gene>
<comment type="caution">
    <text evidence="3">The sequence shown here is derived from an EMBL/GenBank/DDBJ whole genome shotgun (WGS) entry which is preliminary data.</text>
</comment>
<keyword evidence="5" id="KW-1185">Reference proteome</keyword>
<evidence type="ECO:0008006" key="7">
    <source>
        <dbReference type="Google" id="ProtNLM"/>
    </source>
</evidence>
<dbReference type="Proteomes" id="UP001242995">
    <property type="component" value="Unassembled WGS sequence"/>
</dbReference>
<organism evidence="3 6">
    <name type="scientific">Arthrobacter bambusae</name>
    <dbReference type="NCBI Taxonomy" id="1338426"/>
    <lineage>
        <taxon>Bacteria</taxon>
        <taxon>Bacillati</taxon>
        <taxon>Actinomycetota</taxon>
        <taxon>Actinomycetes</taxon>
        <taxon>Micrococcales</taxon>
        <taxon>Micrococcaceae</taxon>
        <taxon>Arthrobacter</taxon>
    </lineage>
</organism>
<evidence type="ECO:0000256" key="2">
    <source>
        <dbReference type="SAM" id="Phobius"/>
    </source>
</evidence>
<accession>A0AAW8DIG4</accession>
<reference evidence="3 5" key="1">
    <citation type="submission" date="2023-07" db="EMBL/GenBank/DDBJ databases">
        <title>Sorghum-associated microbial communities from plants grown in Nebraska, USA.</title>
        <authorList>
            <person name="Schachtman D."/>
        </authorList>
    </citation>
    <scope>NUCLEOTIDE SEQUENCE</scope>
    <source>
        <strain evidence="3">DS1006</strain>
        <strain evidence="4 5">DS1016</strain>
    </source>
</reference>
<dbReference type="RefSeq" id="WP_306960405.1">
    <property type="nucleotide sequence ID" value="NZ_JAUSRG010000003.1"/>
</dbReference>
<evidence type="ECO:0000313" key="6">
    <source>
        <dbReference type="Proteomes" id="UP001242995"/>
    </source>
</evidence>
<evidence type="ECO:0000313" key="3">
    <source>
        <dbReference type="EMBL" id="MDP9904608.1"/>
    </source>
</evidence>
<sequence>MDSQDHKQLVPAGWYPDPSGSGKPKWWDGTGWAEEEWDARSGNPPVGPPLNGGRPLLGSQIRLYGPFLWTLLSVPVIMIGLDLVTKISVPGYRDGSKMADPGLVMVAGLFIIVTFVVSYVLMVVMAYRDWRWLARAGVVRPFHWAWGFLPTVYVIGRTVIVRKVAPATSSFPIAIVIALTALDRINSSW</sequence>
<dbReference type="EMBL" id="JAUSRG010000003">
    <property type="protein sequence ID" value="MDP9904608.1"/>
    <property type="molecule type" value="Genomic_DNA"/>
</dbReference>
<evidence type="ECO:0000313" key="4">
    <source>
        <dbReference type="EMBL" id="MDQ0180963.1"/>
    </source>
</evidence>
<proteinExistence type="predicted"/>
<name>A0AAW8DIG4_9MICC</name>
<dbReference type="Proteomes" id="UP001230951">
    <property type="component" value="Unassembled WGS sequence"/>
</dbReference>
<feature type="transmembrane region" description="Helical" evidence="2">
    <location>
        <begin position="63"/>
        <end position="84"/>
    </location>
</feature>
<evidence type="ECO:0000313" key="5">
    <source>
        <dbReference type="Proteomes" id="UP001230951"/>
    </source>
</evidence>
<feature type="region of interest" description="Disordered" evidence="1">
    <location>
        <begin position="1"/>
        <end position="27"/>
    </location>
</feature>
<feature type="transmembrane region" description="Helical" evidence="2">
    <location>
        <begin position="104"/>
        <end position="127"/>
    </location>
</feature>
<keyword evidence="2" id="KW-0812">Transmembrane</keyword>
<evidence type="ECO:0000256" key="1">
    <source>
        <dbReference type="SAM" id="MobiDB-lite"/>
    </source>
</evidence>
<keyword evidence="2" id="KW-0472">Membrane</keyword>